<evidence type="ECO:0000313" key="2">
    <source>
        <dbReference type="EMBL" id="NLR92350.1"/>
    </source>
</evidence>
<evidence type="ECO:0000313" key="3">
    <source>
        <dbReference type="Proteomes" id="UP000585050"/>
    </source>
</evidence>
<proteinExistence type="predicted"/>
<dbReference type="Proteomes" id="UP000585050">
    <property type="component" value="Unassembled WGS sequence"/>
</dbReference>
<protein>
    <submittedName>
        <fullName evidence="2">Uncharacterized protein</fullName>
    </submittedName>
</protein>
<keyword evidence="1" id="KW-1133">Transmembrane helix</keyword>
<reference evidence="2 3" key="1">
    <citation type="submission" date="2020-04" db="EMBL/GenBank/DDBJ databases">
        <title>Flammeovirga sp. SR4, a novel species isolated from seawater.</title>
        <authorList>
            <person name="Wang X."/>
        </authorList>
    </citation>
    <scope>NUCLEOTIDE SEQUENCE [LARGE SCALE GENOMIC DNA]</scope>
    <source>
        <strain evidence="2 3">SR4</strain>
    </source>
</reference>
<keyword evidence="3" id="KW-1185">Reference proteome</keyword>
<name>A0A7X8SLI4_9BACT</name>
<dbReference type="AlphaFoldDB" id="A0A7X8SLI4"/>
<accession>A0A7X8SLI4</accession>
<dbReference type="EMBL" id="JABAIL010000004">
    <property type="protein sequence ID" value="NLR92350.1"/>
    <property type="molecule type" value="Genomic_DNA"/>
</dbReference>
<gene>
    <name evidence="2" type="ORF">HGP29_14110</name>
</gene>
<evidence type="ECO:0000256" key="1">
    <source>
        <dbReference type="SAM" id="Phobius"/>
    </source>
</evidence>
<dbReference type="RefSeq" id="WP_168883064.1">
    <property type="nucleotide sequence ID" value="NZ_JABAIL010000004.1"/>
</dbReference>
<organism evidence="2 3">
    <name type="scientific">Flammeovirga agarivorans</name>
    <dbReference type="NCBI Taxonomy" id="2726742"/>
    <lineage>
        <taxon>Bacteria</taxon>
        <taxon>Pseudomonadati</taxon>
        <taxon>Bacteroidota</taxon>
        <taxon>Cytophagia</taxon>
        <taxon>Cytophagales</taxon>
        <taxon>Flammeovirgaceae</taxon>
        <taxon>Flammeovirga</taxon>
    </lineage>
</organism>
<keyword evidence="1" id="KW-0472">Membrane</keyword>
<feature type="transmembrane region" description="Helical" evidence="1">
    <location>
        <begin position="6"/>
        <end position="26"/>
    </location>
</feature>
<sequence>MELLIGIVLIAMPILFAMGLLAFMMSGPKPQKEVLKVEKKDVDKEQQFEIKKTIAG</sequence>
<comment type="caution">
    <text evidence="2">The sequence shown here is derived from an EMBL/GenBank/DDBJ whole genome shotgun (WGS) entry which is preliminary data.</text>
</comment>
<keyword evidence="1" id="KW-0812">Transmembrane</keyword>